<dbReference type="Proteomes" id="UP001595821">
    <property type="component" value="Unassembled WGS sequence"/>
</dbReference>
<dbReference type="SUPFAM" id="SSF53850">
    <property type="entry name" value="Periplasmic binding protein-like II"/>
    <property type="match status" value="2"/>
</dbReference>
<evidence type="ECO:0000259" key="4">
    <source>
        <dbReference type="Pfam" id="PF00496"/>
    </source>
</evidence>
<dbReference type="InterPro" id="IPR000914">
    <property type="entry name" value="SBP_5_dom"/>
</dbReference>
<name>A0ABD5P5G0_9EURY</name>
<dbReference type="PANTHER" id="PTHR30290:SF9">
    <property type="entry name" value="OLIGOPEPTIDE-BINDING PROTEIN APPA"/>
    <property type="match status" value="1"/>
</dbReference>
<dbReference type="CDD" id="cd00995">
    <property type="entry name" value="PBP2_NikA_DppA_OppA_like"/>
    <property type="match status" value="1"/>
</dbReference>
<gene>
    <name evidence="5" type="ORF">ACFOZ7_20940</name>
</gene>
<keyword evidence="2" id="KW-0813">Transport</keyword>
<dbReference type="Gene3D" id="3.40.190.10">
    <property type="entry name" value="Periplasmic binding protein-like II"/>
    <property type="match status" value="1"/>
</dbReference>
<dbReference type="GeneID" id="71855778"/>
<feature type="domain" description="Solute-binding protein family 5" evidence="4">
    <location>
        <begin position="265"/>
        <end position="581"/>
    </location>
</feature>
<reference evidence="5 6" key="1">
    <citation type="journal article" date="2014" name="Int. J. Syst. Evol. Microbiol.">
        <title>Complete genome sequence of Corynebacterium casei LMG S-19264T (=DSM 44701T), isolated from a smear-ripened cheese.</title>
        <authorList>
            <consortium name="US DOE Joint Genome Institute (JGI-PGF)"/>
            <person name="Walter F."/>
            <person name="Albersmeier A."/>
            <person name="Kalinowski J."/>
            <person name="Ruckert C."/>
        </authorList>
    </citation>
    <scope>NUCLEOTIDE SEQUENCE [LARGE SCALE GENOMIC DNA]</scope>
    <source>
        <strain evidence="5 6">IBRC-M 10912</strain>
    </source>
</reference>
<dbReference type="InterPro" id="IPR039424">
    <property type="entry name" value="SBP_5"/>
</dbReference>
<dbReference type="Pfam" id="PF00496">
    <property type="entry name" value="SBP_bac_5"/>
    <property type="match status" value="1"/>
</dbReference>
<organism evidence="5 6">
    <name type="scientific">Natribaculum luteum</name>
    <dbReference type="NCBI Taxonomy" id="1586232"/>
    <lineage>
        <taxon>Archaea</taxon>
        <taxon>Methanobacteriati</taxon>
        <taxon>Methanobacteriota</taxon>
        <taxon>Stenosarchaea group</taxon>
        <taxon>Halobacteria</taxon>
        <taxon>Halobacteriales</taxon>
        <taxon>Natrialbaceae</taxon>
        <taxon>Natribaculum</taxon>
    </lineage>
</organism>
<dbReference type="AlphaFoldDB" id="A0ABD5P5G0"/>
<keyword evidence="3" id="KW-0732">Signal</keyword>
<evidence type="ECO:0000313" key="6">
    <source>
        <dbReference type="Proteomes" id="UP001595821"/>
    </source>
</evidence>
<accession>A0ABD5P5G0</accession>
<comment type="similarity">
    <text evidence="1">Belongs to the bacterial solute-binding protein 5 family.</text>
</comment>
<dbReference type="PANTHER" id="PTHR30290">
    <property type="entry name" value="PERIPLASMIC BINDING COMPONENT OF ABC TRANSPORTER"/>
    <property type="match status" value="1"/>
</dbReference>
<evidence type="ECO:0000256" key="1">
    <source>
        <dbReference type="ARBA" id="ARBA00005695"/>
    </source>
</evidence>
<proteinExistence type="inferred from homology"/>
<evidence type="ECO:0000313" key="5">
    <source>
        <dbReference type="EMBL" id="MFC4249365.1"/>
    </source>
</evidence>
<protein>
    <submittedName>
        <fullName evidence="5">ABC transporter substrate-binding protein</fullName>
    </submittedName>
</protein>
<dbReference type="Gene3D" id="3.10.105.10">
    <property type="entry name" value="Dipeptide-binding Protein, Domain 3"/>
    <property type="match status" value="2"/>
</dbReference>
<dbReference type="RefSeq" id="WP_246970715.1">
    <property type="nucleotide sequence ID" value="NZ_CP095397.1"/>
</dbReference>
<sequence length="587" mass="64693">MNWEPPDSNGGVSRRSLLAATAAGVTVSTSGCMDLVQGTIGQDNSGQLSLSITTVPADGDRESVQLARALAENLEAVGIDVSFDMRSPLEFHRAILLDHDFDLYVGRHPGGIDPDFLYDALHSSYATESGWQNPFGFARIGFDELLERQRSTDGDERREAVAELLGQLTREYPYPFVPICFPDEFRTVRPDRFEGWDARHLGTRLGYLGLEPRDDATELTVAGTDSRPSRNLNPLAAAYRGRGTIVDLLYDPLVTPAYGDDGGEYRLWLAEDLDWDDSSVTVTLREDCRFHNGDALTAKDVAFTYQFLADTALGRADVPSPSPRYRGRAAAVTNIERHDERTLTLTTTAGRAASERALTVPILPRDVWWSQVEDATDQNQSISQGTWDVVTGDVPAIGSGPFELEDRSEGETVTLTRFEDHFTLREDGLPGPTVDRLRLTIDPGSLAAIETVRSGSADATMSSLETHALDQAREYENVELLESPSRSFYHVGFNVRHAPFSNPHFRRIVARLLDKARLVEDVFDGNATPTAVPVTDEWVPDDLAWNGEDPAAPFLGSDGELDVEEARTKFESAGFQYDSGGNLLARY</sequence>
<evidence type="ECO:0000256" key="3">
    <source>
        <dbReference type="ARBA" id="ARBA00022729"/>
    </source>
</evidence>
<comment type="caution">
    <text evidence="5">The sequence shown here is derived from an EMBL/GenBank/DDBJ whole genome shotgun (WGS) entry which is preliminary data.</text>
</comment>
<evidence type="ECO:0000256" key="2">
    <source>
        <dbReference type="ARBA" id="ARBA00022448"/>
    </source>
</evidence>
<dbReference type="EMBL" id="JBHSDJ010000132">
    <property type="protein sequence ID" value="MFC4249365.1"/>
    <property type="molecule type" value="Genomic_DNA"/>
</dbReference>